<dbReference type="InterPro" id="IPR001357">
    <property type="entry name" value="BRCT_dom"/>
</dbReference>
<dbReference type="Gene3D" id="3.40.50.10190">
    <property type="entry name" value="BRCT domain"/>
    <property type="match status" value="2"/>
</dbReference>
<name>A0A6N2K004_SALVM</name>
<sequence length="211" mass="23181">MDPLTRNCMENKAKEDKSINRTSEVLVSKEFQSKGECFKIMLMNIADNDKKTHLTKVIEALGGAVTPDGSVSTHVVTGKVRITLNFCTALSSGAWIVSSKWLKESFRKGDCGAKARPQALLKGYSVCIAKHVQPPFRTLSAIVESAGGNVISGLDKEIEESRTIFVACEEDIEEALSAAKKGVRAFSSEWLMNCIMRQELDMEAQQFAESL</sequence>
<dbReference type="SMART" id="SM00292">
    <property type="entry name" value="BRCT"/>
    <property type="match status" value="2"/>
</dbReference>
<evidence type="ECO:0000259" key="4">
    <source>
        <dbReference type="PROSITE" id="PS50172"/>
    </source>
</evidence>
<dbReference type="GO" id="GO:0006974">
    <property type="term" value="P:DNA damage response"/>
    <property type="evidence" value="ECO:0007669"/>
    <property type="project" value="UniProtKB-KW"/>
</dbReference>
<dbReference type="InterPro" id="IPR036420">
    <property type="entry name" value="BRCT_dom_sf"/>
</dbReference>
<dbReference type="PANTHER" id="PTHR23196:SF8">
    <property type="entry name" value="N-ACETYLTRANSFERASE"/>
    <property type="match status" value="1"/>
</dbReference>
<dbReference type="CDD" id="cd17744">
    <property type="entry name" value="BRCT_MDC1_rpt1"/>
    <property type="match status" value="1"/>
</dbReference>
<dbReference type="SUPFAM" id="SSF52113">
    <property type="entry name" value="BRCT domain"/>
    <property type="match status" value="2"/>
</dbReference>
<keyword evidence="2" id="KW-0227">DNA damage</keyword>
<feature type="domain" description="BRCT" evidence="4">
    <location>
        <begin position="40"/>
        <end position="109"/>
    </location>
</feature>
<evidence type="ECO:0000256" key="1">
    <source>
        <dbReference type="ARBA" id="ARBA00004123"/>
    </source>
</evidence>
<dbReference type="CDD" id="cd18432">
    <property type="entry name" value="BRCT_PAXIP1_rpt6_like"/>
    <property type="match status" value="1"/>
</dbReference>
<organism evidence="5">
    <name type="scientific">Salix viminalis</name>
    <name type="common">Common osier</name>
    <name type="synonym">Basket willow</name>
    <dbReference type="NCBI Taxonomy" id="40686"/>
    <lineage>
        <taxon>Eukaryota</taxon>
        <taxon>Viridiplantae</taxon>
        <taxon>Streptophyta</taxon>
        <taxon>Embryophyta</taxon>
        <taxon>Tracheophyta</taxon>
        <taxon>Spermatophyta</taxon>
        <taxon>Magnoliopsida</taxon>
        <taxon>eudicotyledons</taxon>
        <taxon>Gunneridae</taxon>
        <taxon>Pentapetalae</taxon>
        <taxon>rosids</taxon>
        <taxon>fabids</taxon>
        <taxon>Malpighiales</taxon>
        <taxon>Salicaceae</taxon>
        <taxon>Saliceae</taxon>
        <taxon>Salix</taxon>
    </lineage>
</organism>
<dbReference type="Pfam" id="PF00533">
    <property type="entry name" value="BRCT"/>
    <property type="match status" value="1"/>
</dbReference>
<dbReference type="AlphaFoldDB" id="A0A6N2K004"/>
<evidence type="ECO:0000256" key="2">
    <source>
        <dbReference type="ARBA" id="ARBA00022763"/>
    </source>
</evidence>
<evidence type="ECO:0000313" key="5">
    <source>
        <dbReference type="EMBL" id="VFU21328.1"/>
    </source>
</evidence>
<keyword evidence="3" id="KW-0539">Nucleus</keyword>
<dbReference type="InterPro" id="IPR051579">
    <property type="entry name" value="DDR_Transcriptional_Reg"/>
</dbReference>
<gene>
    <name evidence="5" type="ORF">SVIM_LOCUS12724</name>
</gene>
<proteinExistence type="predicted"/>
<dbReference type="EMBL" id="CAADRP010000002">
    <property type="protein sequence ID" value="VFU21328.1"/>
    <property type="molecule type" value="Genomic_DNA"/>
</dbReference>
<evidence type="ECO:0000256" key="3">
    <source>
        <dbReference type="ARBA" id="ARBA00023242"/>
    </source>
</evidence>
<dbReference type="PANTHER" id="PTHR23196">
    <property type="entry name" value="PAX TRANSCRIPTION ACTIVATION DOMAIN INTERACTING PROTEIN"/>
    <property type="match status" value="1"/>
</dbReference>
<feature type="domain" description="BRCT" evidence="4">
    <location>
        <begin position="116"/>
        <end position="200"/>
    </location>
</feature>
<comment type="subcellular location">
    <subcellularLocation>
        <location evidence="1">Nucleus</location>
    </subcellularLocation>
</comment>
<dbReference type="GO" id="GO:0005634">
    <property type="term" value="C:nucleus"/>
    <property type="evidence" value="ECO:0007669"/>
    <property type="project" value="UniProtKB-SubCell"/>
</dbReference>
<dbReference type="PROSITE" id="PS50172">
    <property type="entry name" value="BRCT"/>
    <property type="match status" value="2"/>
</dbReference>
<dbReference type="Pfam" id="PF16589">
    <property type="entry name" value="BRCT_2"/>
    <property type="match status" value="1"/>
</dbReference>
<protein>
    <recommendedName>
        <fullName evidence="4">BRCT domain-containing protein</fullName>
    </recommendedName>
</protein>
<reference evidence="5" key="1">
    <citation type="submission" date="2019-03" db="EMBL/GenBank/DDBJ databases">
        <authorList>
            <person name="Mank J."/>
            <person name="Almeida P."/>
        </authorList>
    </citation>
    <scope>NUCLEOTIDE SEQUENCE</scope>
    <source>
        <strain evidence="5">78183</strain>
    </source>
</reference>
<accession>A0A6N2K004</accession>